<feature type="compositionally biased region" description="Gly residues" evidence="2">
    <location>
        <begin position="312"/>
        <end position="321"/>
    </location>
</feature>
<keyword evidence="3" id="KW-1133">Transmembrane helix</keyword>
<organism evidence="4 5">
    <name type="scientific">Bursaphelenchus okinawaensis</name>
    <dbReference type="NCBI Taxonomy" id="465554"/>
    <lineage>
        <taxon>Eukaryota</taxon>
        <taxon>Metazoa</taxon>
        <taxon>Ecdysozoa</taxon>
        <taxon>Nematoda</taxon>
        <taxon>Chromadorea</taxon>
        <taxon>Rhabditida</taxon>
        <taxon>Tylenchina</taxon>
        <taxon>Tylenchomorpha</taxon>
        <taxon>Aphelenchoidea</taxon>
        <taxon>Aphelenchoididae</taxon>
        <taxon>Bursaphelenchus</taxon>
    </lineage>
</organism>
<dbReference type="EMBL" id="CAJFDH010000005">
    <property type="protein sequence ID" value="CAD5225556.1"/>
    <property type="molecule type" value="Genomic_DNA"/>
</dbReference>
<evidence type="ECO:0000313" key="4">
    <source>
        <dbReference type="EMBL" id="CAD5225556.1"/>
    </source>
</evidence>
<reference evidence="4" key="1">
    <citation type="submission" date="2020-09" db="EMBL/GenBank/DDBJ databases">
        <authorList>
            <person name="Kikuchi T."/>
        </authorList>
    </citation>
    <scope>NUCLEOTIDE SEQUENCE</scope>
    <source>
        <strain evidence="4">SH1</strain>
    </source>
</reference>
<protein>
    <recommendedName>
        <fullName evidence="6">Col_cuticle_N domain-containing protein</fullName>
    </recommendedName>
</protein>
<evidence type="ECO:0008006" key="6">
    <source>
        <dbReference type="Google" id="ProtNLM"/>
    </source>
</evidence>
<gene>
    <name evidence="4" type="ORF">BOKJ2_LOCUS11637</name>
</gene>
<dbReference type="PANTHER" id="PTHR24637:SF377">
    <property type="entry name" value="COLLAGEN TYPE IX ALPHA 1 CHAIN"/>
    <property type="match status" value="1"/>
</dbReference>
<evidence type="ECO:0000313" key="5">
    <source>
        <dbReference type="Proteomes" id="UP000614601"/>
    </source>
</evidence>
<evidence type="ECO:0000256" key="1">
    <source>
        <dbReference type="ARBA" id="ARBA00022737"/>
    </source>
</evidence>
<dbReference type="EMBL" id="CAJFCW020000005">
    <property type="protein sequence ID" value="CAG9121064.1"/>
    <property type="molecule type" value="Genomic_DNA"/>
</dbReference>
<feature type="transmembrane region" description="Helical" evidence="3">
    <location>
        <begin position="36"/>
        <end position="62"/>
    </location>
</feature>
<feature type="compositionally biased region" description="Gly residues" evidence="2">
    <location>
        <begin position="400"/>
        <end position="409"/>
    </location>
</feature>
<dbReference type="Proteomes" id="UP000783686">
    <property type="component" value="Unassembled WGS sequence"/>
</dbReference>
<dbReference type="AlphaFoldDB" id="A0A811L8F4"/>
<accession>A0A811L8F4</accession>
<comment type="caution">
    <text evidence="4">The sequence shown here is derived from an EMBL/GenBank/DDBJ whole genome shotgun (WGS) entry which is preliminary data.</text>
</comment>
<dbReference type="Proteomes" id="UP000614601">
    <property type="component" value="Unassembled WGS sequence"/>
</dbReference>
<keyword evidence="3" id="KW-0812">Transmembrane</keyword>
<feature type="region of interest" description="Disordered" evidence="2">
    <location>
        <begin position="392"/>
        <end position="457"/>
    </location>
</feature>
<feature type="region of interest" description="Disordered" evidence="2">
    <location>
        <begin position="256"/>
        <end position="285"/>
    </location>
</feature>
<evidence type="ECO:0000256" key="2">
    <source>
        <dbReference type="SAM" id="MobiDB-lite"/>
    </source>
</evidence>
<dbReference type="OrthoDB" id="10468855at2759"/>
<keyword evidence="5" id="KW-1185">Reference proteome</keyword>
<dbReference type="PANTHER" id="PTHR24637">
    <property type="entry name" value="COLLAGEN"/>
    <property type="match status" value="1"/>
</dbReference>
<proteinExistence type="predicted"/>
<feature type="region of interest" description="Disordered" evidence="2">
    <location>
        <begin position="301"/>
        <end position="358"/>
    </location>
</feature>
<keyword evidence="1" id="KW-0677">Repeat</keyword>
<evidence type="ECO:0000256" key="3">
    <source>
        <dbReference type="SAM" id="Phobius"/>
    </source>
</evidence>
<name>A0A811L8F4_9BILA</name>
<feature type="compositionally biased region" description="Low complexity" evidence="2">
    <location>
        <begin position="301"/>
        <end position="311"/>
    </location>
</feature>
<sequence>MPGHFMYRYYVTPNFGGTKSESTTTLQSSHRDETTFYWMIPCFGALCIGFSLVGVFTVAVMLPAALFRLHKTHEYVNIHANHFKHQTNNLWFELGRVQKQWRLRRDHVYTNQTELPALPVLPVPQGFIPFPFHKIEIRRRPQPSDRFVPNDSNFDFDDNLEDTTIPEKTYFTTQNEYSERTTVSQKQIFRVTVKPRPRPVPPLSMNSLTSDKARQTFDYYHQHLNNPPATPPPPIFYPPPPPMPTYTKSSGYVTQCIGPPGPPGADAEDGPDGATGPNGAPGADAIFERLPAPCQICPQGARGPIGAPGPAGSTGYGGSPGYPGSTGEPGAQPDCPGPQGYPGFPGPKGIPGEQGAPGVDWVSGIGAPGGMGSVGSVGPQGPPGLPGKSALLFGVPGPAGDPGGDGWIGADGLAGPPGPPGEPGIDKGYCPCPFRNESPYVQPRQSNYGRGRKSLKS</sequence>
<keyword evidence="3" id="KW-0472">Membrane</keyword>